<evidence type="ECO:0000256" key="5">
    <source>
        <dbReference type="ARBA" id="ARBA00023267"/>
    </source>
</evidence>
<keyword evidence="3 6" id="KW-0547">Nucleotide-binding</keyword>
<dbReference type="Gene3D" id="3.30.470.20">
    <property type="entry name" value="ATP-grasp fold, B domain"/>
    <property type="match status" value="1"/>
</dbReference>
<evidence type="ECO:0000313" key="10">
    <source>
        <dbReference type="EMBL" id="MEX6633650.1"/>
    </source>
</evidence>
<evidence type="ECO:0000256" key="6">
    <source>
        <dbReference type="PROSITE-ProRule" id="PRU00409"/>
    </source>
</evidence>
<dbReference type="PROSITE" id="PS50968">
    <property type="entry name" value="BIOTINYL_LIPOYL"/>
    <property type="match status" value="1"/>
</dbReference>
<protein>
    <submittedName>
        <fullName evidence="10">Acetyl-CoA carboxylase biotin carboxylase subunit</fullName>
        <ecNumber evidence="10">6.4.1.2</ecNumber>
    </submittedName>
</protein>
<dbReference type="InterPro" id="IPR005482">
    <property type="entry name" value="Biotin_COase_C"/>
</dbReference>
<dbReference type="RefSeq" id="WP_369313629.1">
    <property type="nucleotide sequence ID" value="NZ_JBEHZE010000001.1"/>
</dbReference>
<gene>
    <name evidence="10" type="ORF">ABFZ84_08805</name>
</gene>
<keyword evidence="5" id="KW-0092">Biotin</keyword>
<dbReference type="InterPro" id="IPR011054">
    <property type="entry name" value="Rudment_hybrid_motif"/>
</dbReference>
<dbReference type="InterPro" id="IPR016185">
    <property type="entry name" value="PreATP-grasp_dom_sf"/>
</dbReference>
<dbReference type="Pfam" id="PF02785">
    <property type="entry name" value="Biotin_carb_C"/>
    <property type="match status" value="1"/>
</dbReference>
<dbReference type="Gene3D" id="2.40.50.100">
    <property type="match status" value="1"/>
</dbReference>
<dbReference type="PROSITE" id="PS00866">
    <property type="entry name" value="CPSASE_1"/>
    <property type="match status" value="1"/>
</dbReference>
<evidence type="ECO:0000256" key="1">
    <source>
        <dbReference type="ARBA" id="ARBA00001953"/>
    </source>
</evidence>
<dbReference type="PANTHER" id="PTHR18866">
    <property type="entry name" value="CARBOXYLASE:PYRUVATE/ACETYL-COA/PROPIONYL-COA CARBOXYLASE"/>
    <property type="match status" value="1"/>
</dbReference>
<keyword evidence="2 10" id="KW-0436">Ligase</keyword>
<dbReference type="EMBL" id="JBEHZE010000001">
    <property type="protein sequence ID" value="MEX6633650.1"/>
    <property type="molecule type" value="Genomic_DNA"/>
</dbReference>
<dbReference type="EC" id="6.4.1.2" evidence="10"/>
<dbReference type="PROSITE" id="PS00188">
    <property type="entry name" value="BIOTIN"/>
    <property type="match status" value="1"/>
</dbReference>
<dbReference type="InterPro" id="IPR001882">
    <property type="entry name" value="Biotin_BS"/>
</dbReference>
<dbReference type="InterPro" id="IPR005481">
    <property type="entry name" value="BC-like_N"/>
</dbReference>
<dbReference type="PANTHER" id="PTHR18866:SF33">
    <property type="entry name" value="METHYLCROTONOYL-COA CARBOXYLASE SUBUNIT ALPHA, MITOCHONDRIAL-RELATED"/>
    <property type="match status" value="1"/>
</dbReference>
<dbReference type="Pfam" id="PF00289">
    <property type="entry name" value="Biotin_carb_N"/>
    <property type="match status" value="1"/>
</dbReference>
<evidence type="ECO:0000256" key="2">
    <source>
        <dbReference type="ARBA" id="ARBA00022598"/>
    </source>
</evidence>
<sequence length="648" mass="69518">MTTIRRLLIANRGEIACRIIDTARGRGIETIAVYADADVNARHVRLADQAEYIGPSEAAKSYLNIEAIIAAARRSGADAIHPGYGFLSERADFARECVQAGIIFVGPPADAISAMGDKASAKERMLAADVPCIPGYQGADQSESSLKTQADAIGYPVMVKASAGGGGRGMRIVRTPQDLSAAIQSARVEAENAFGDGRLLLERAVIGARHIEIQIFADQHGNCVYLGERDCSLQRRNQKVIEEAPSPVLSDDQRKAMGEAAVKAAMAVGYMGAGTVEFLYDPARGEFYFLEMNTRLQVEHPVTEMVTGLDLVAMQIDVAEGRALTVHQPDIQSNGWSIEARLYAEDPSNNFTPHSGEVRFFQLPENTRCDSGIDQGDDISSYYDPMVAKVIAHGQSRDEARAKLIRALNSTTMFGVANNRDFLVSLLSDETFAKGEAATNYIEENLDRLGARSHHPLAIALVGAALLDTDFSAELSGWNSRGSAGFPLLLRSIDGVTVNANLSLCGQEITVACADNEAKITVTSKGDNQIHFVADGRKVIAKYFRDGNVVELDVEGHWHRFSDITLAPASGAAGGDGVVKAPMAGMVANVSVNVGDTVSKGQVVATIEAMKMEHQLKAARDGIVLEVNVKSGDQVAIRTKLVVLKTEE</sequence>
<dbReference type="InterPro" id="IPR005479">
    <property type="entry name" value="CPAse_ATP-bd"/>
</dbReference>
<name>A0ABV3Z4B3_9PROT</name>
<dbReference type="GO" id="GO:0003989">
    <property type="term" value="F:acetyl-CoA carboxylase activity"/>
    <property type="evidence" value="ECO:0007669"/>
    <property type="project" value="UniProtKB-EC"/>
</dbReference>
<dbReference type="InterPro" id="IPR000089">
    <property type="entry name" value="Biotin_lipoyl"/>
</dbReference>
<dbReference type="InterPro" id="IPR011053">
    <property type="entry name" value="Single_hybrid_motif"/>
</dbReference>
<dbReference type="SUPFAM" id="SSF51230">
    <property type="entry name" value="Single hybrid motif"/>
    <property type="match status" value="1"/>
</dbReference>
<dbReference type="NCBIfam" id="NF006367">
    <property type="entry name" value="PRK08591.1"/>
    <property type="match status" value="1"/>
</dbReference>
<dbReference type="Pfam" id="PF02786">
    <property type="entry name" value="CPSase_L_D2"/>
    <property type="match status" value="1"/>
</dbReference>
<dbReference type="InterPro" id="IPR050856">
    <property type="entry name" value="Biotin_carboxylase_complex"/>
</dbReference>
<evidence type="ECO:0000259" key="9">
    <source>
        <dbReference type="PROSITE" id="PS50979"/>
    </source>
</evidence>
<dbReference type="InterPro" id="IPR011761">
    <property type="entry name" value="ATP-grasp"/>
</dbReference>
<dbReference type="CDD" id="cd06850">
    <property type="entry name" value="biotinyl_domain"/>
    <property type="match status" value="1"/>
</dbReference>
<reference evidence="10 11" key="1">
    <citation type="submission" date="2024-05" db="EMBL/GenBank/DDBJ databases">
        <title>Three bacterial strains, DH-69, EH-24, and ECK-19 isolated from coastal sediments.</title>
        <authorList>
            <person name="Ye Y.-Q."/>
            <person name="Du Z.-J."/>
        </authorList>
    </citation>
    <scope>NUCLEOTIDE SEQUENCE [LARGE SCALE GENOMIC DNA]</scope>
    <source>
        <strain evidence="10 11">ECK-19</strain>
    </source>
</reference>
<evidence type="ECO:0000259" key="7">
    <source>
        <dbReference type="PROSITE" id="PS50968"/>
    </source>
</evidence>
<organism evidence="10 11">
    <name type="scientific">Hyphococcus lacteus</name>
    <dbReference type="NCBI Taxonomy" id="3143536"/>
    <lineage>
        <taxon>Bacteria</taxon>
        <taxon>Pseudomonadati</taxon>
        <taxon>Pseudomonadota</taxon>
        <taxon>Alphaproteobacteria</taxon>
        <taxon>Parvularculales</taxon>
        <taxon>Parvularculaceae</taxon>
        <taxon>Hyphococcus</taxon>
    </lineage>
</organism>
<dbReference type="SUPFAM" id="SSF52440">
    <property type="entry name" value="PreATP-grasp domain"/>
    <property type="match status" value="1"/>
</dbReference>
<accession>A0ABV3Z4B3</accession>
<dbReference type="PROSITE" id="PS50975">
    <property type="entry name" value="ATP_GRASP"/>
    <property type="match status" value="1"/>
</dbReference>
<keyword evidence="11" id="KW-1185">Reference proteome</keyword>
<dbReference type="PROSITE" id="PS50979">
    <property type="entry name" value="BC"/>
    <property type="match status" value="1"/>
</dbReference>
<dbReference type="SMART" id="SM00878">
    <property type="entry name" value="Biotin_carb_C"/>
    <property type="match status" value="1"/>
</dbReference>
<evidence type="ECO:0000313" key="11">
    <source>
        <dbReference type="Proteomes" id="UP001560685"/>
    </source>
</evidence>
<feature type="domain" description="ATP-grasp" evidence="8">
    <location>
        <begin position="122"/>
        <end position="320"/>
    </location>
</feature>
<dbReference type="Pfam" id="PF00364">
    <property type="entry name" value="Biotin_lipoyl"/>
    <property type="match status" value="1"/>
</dbReference>
<keyword evidence="4 6" id="KW-0067">ATP-binding</keyword>
<dbReference type="Proteomes" id="UP001560685">
    <property type="component" value="Unassembled WGS sequence"/>
</dbReference>
<comment type="caution">
    <text evidence="10">The sequence shown here is derived from an EMBL/GenBank/DDBJ whole genome shotgun (WGS) entry which is preliminary data.</text>
</comment>
<dbReference type="SUPFAM" id="SSF51246">
    <property type="entry name" value="Rudiment single hybrid motif"/>
    <property type="match status" value="1"/>
</dbReference>
<proteinExistence type="predicted"/>
<comment type="cofactor">
    <cofactor evidence="1">
        <name>biotin</name>
        <dbReference type="ChEBI" id="CHEBI:57586"/>
    </cofactor>
</comment>
<dbReference type="InterPro" id="IPR011764">
    <property type="entry name" value="Biotin_carboxylation_dom"/>
</dbReference>
<dbReference type="PROSITE" id="PS00867">
    <property type="entry name" value="CPSASE_2"/>
    <property type="match status" value="1"/>
</dbReference>
<feature type="domain" description="Biotin carboxylation" evidence="9">
    <location>
        <begin position="3"/>
        <end position="447"/>
    </location>
</feature>
<evidence type="ECO:0000256" key="3">
    <source>
        <dbReference type="ARBA" id="ARBA00022741"/>
    </source>
</evidence>
<dbReference type="SUPFAM" id="SSF56059">
    <property type="entry name" value="Glutathione synthetase ATP-binding domain-like"/>
    <property type="match status" value="1"/>
</dbReference>
<evidence type="ECO:0000256" key="4">
    <source>
        <dbReference type="ARBA" id="ARBA00022840"/>
    </source>
</evidence>
<evidence type="ECO:0000259" key="8">
    <source>
        <dbReference type="PROSITE" id="PS50975"/>
    </source>
</evidence>
<feature type="domain" description="Lipoyl-binding" evidence="7">
    <location>
        <begin position="570"/>
        <end position="645"/>
    </location>
</feature>